<dbReference type="InterPro" id="IPR006914">
    <property type="entry name" value="VENN_dom"/>
</dbReference>
<evidence type="ECO:0000256" key="4">
    <source>
        <dbReference type="ARBA" id="ARBA00023026"/>
    </source>
</evidence>
<dbReference type="RefSeq" id="WP_006590515.1">
    <property type="nucleotide sequence ID" value="NZ_JH725080.1"/>
</dbReference>
<dbReference type="InterPro" id="IPR011050">
    <property type="entry name" value="Pectin_lyase_fold/virulence"/>
</dbReference>
<evidence type="ECO:0000313" key="7">
    <source>
        <dbReference type="Proteomes" id="UP000008748"/>
    </source>
</evidence>
<proteinExistence type="predicted"/>
<keyword evidence="2" id="KW-0800">Toxin</keyword>
<dbReference type="Pfam" id="PF05860">
    <property type="entry name" value="TPS"/>
    <property type="match status" value="1"/>
</dbReference>
<dbReference type="InterPro" id="IPR012334">
    <property type="entry name" value="Pectin_lyas_fold"/>
</dbReference>
<name>J0YI36_9HYPH</name>
<dbReference type="InterPro" id="IPR008619">
    <property type="entry name" value="Filamentous_hemagglutn_rpt"/>
</dbReference>
<keyword evidence="7" id="KW-1185">Reference proteome</keyword>
<dbReference type="InterPro" id="IPR010069">
    <property type="entry name" value="CdiA_FHA1_rpt"/>
</dbReference>
<evidence type="ECO:0000256" key="1">
    <source>
        <dbReference type="ARBA" id="ARBA00004219"/>
    </source>
</evidence>
<gene>
    <name evidence="6" type="ORF">ME7_01602</name>
</gene>
<dbReference type="SUPFAM" id="SSF51126">
    <property type="entry name" value="Pectin lyase-like"/>
    <property type="match status" value="1"/>
</dbReference>
<keyword evidence="4" id="KW-0843">Virulence</keyword>
<dbReference type="Pfam" id="PF04829">
    <property type="entry name" value="PT-VENN"/>
    <property type="match status" value="1"/>
</dbReference>
<accession>J0YI36</accession>
<dbReference type="PATRIC" id="fig|1094552.3.peg.1799"/>
<dbReference type="NCBIfam" id="TIGR01731">
    <property type="entry name" value="fil_hemag_20aa"/>
    <property type="match status" value="7"/>
</dbReference>
<dbReference type="SMART" id="SM00912">
    <property type="entry name" value="Haemagg_act"/>
    <property type="match status" value="1"/>
</dbReference>
<dbReference type="EMBL" id="AIMC01000050">
    <property type="protein sequence ID" value="EJF74143.1"/>
    <property type="molecule type" value="Genomic_DNA"/>
</dbReference>
<dbReference type="InterPro" id="IPR026834">
    <property type="entry name" value="LHH"/>
</dbReference>
<dbReference type="Gene3D" id="2.160.20.10">
    <property type="entry name" value="Single-stranded right-handed beta-helix, Pectin lyase-like"/>
    <property type="match status" value="1"/>
</dbReference>
<dbReference type="GO" id="GO:0090729">
    <property type="term" value="F:toxin activity"/>
    <property type="evidence" value="ECO:0007669"/>
    <property type="project" value="UniProtKB-KW"/>
</dbReference>
<dbReference type="Pfam" id="PF05594">
    <property type="entry name" value="Fil_haemagg"/>
    <property type="match status" value="7"/>
</dbReference>
<organism evidence="6 7">
    <name type="scientific">Bartonella birtlesii LL-WM9</name>
    <dbReference type="NCBI Taxonomy" id="1094552"/>
    <lineage>
        <taxon>Bacteria</taxon>
        <taxon>Pseudomonadati</taxon>
        <taxon>Pseudomonadota</taxon>
        <taxon>Alphaproteobacteria</taxon>
        <taxon>Hyphomicrobiales</taxon>
        <taxon>Bartonellaceae</taxon>
        <taxon>Bartonella</taxon>
    </lineage>
</organism>
<sequence length="2502" mass="262675">MRGLKDQKHKLGYGCALGQRALGILQQGAHKGLSLVLSFCLAFQPLLVQAQAMGAQSPVVQENQGIKAAEGVGSAYHPTVGAASNGMPLIDIARPNGQGLSHNKYDSFNVDAHGVILNNSTKEVSPSQLGGLVIGNSNLRGIGSAKVILNEVVSTNRSRLEGMSEVHGQAADVIVANPNGITCNGCGFINTPRVTLSSGQPIIGADGVLSGFRVEGGNITIGSRGADGSSVDIFDLVSRKISVEGPIQVKGELAVVAGHNHFDYHKREATSLGSDGKEAELAIDSSEFGGMYAGQIRILANDKGAGVKMNGNMVANAGAMRLTSDGKLVLAKARAKGALKAHSHHDSVHVQDLLFSEKAVELKALNNVELAEHARVAAGDVVTVHANRIKLERDALLASGIGSDGTQSAMGSLHLQATKLEAGNGRIAASNLLEIQAAEIDLSRAQDNDQAGVSSLGDLTIKTNQISALNNHIGAKGNVLVKADDALTMGAGHYSAGGSLLVEAAQLRSGAHLVAEQKVDLYARSGDLVQEGIILSNGEVTLDAHGALNHKGDIIGVQKVVVTAGGMVTTSTNSTLLGHDVGLSAGGLTQAGTIEAQGGTLSFQVRDGVANSGMMRGENINAHAGALTNQGTLIAIHDLHLMLNAQEGVNSQQAFLENASDALLQSGGVFVLTAGQLHNAGALGSSGESVALNVAGDMSNSGLIYAKKSAALSLDGALTNKHGKIIAEDSLTIGGLGKERAGRVVNEAGVLSVVTGEMKLVAASLSNKGDGAANLGQQESKPNEEAAYILARGGLRIDVGAFENIDSLISTQGAVSVVADDITQTGRIEVESGDLHLKSHGDFTNSGAIESNGAITVYAQKNLDQIGRIVSKARVELSSDGTLMMGTPSEVAAYDVALTADILTQAGLVEAQGGALTLNSKGVLSNYGIMMGSVVDAKLGSLANTGQLLSNGTFTLVAAKHGPSLEQVSLVLNGEGGVLKSGGAFVLTADVLDNAGILGSGGDGVALNVSGDLSNSGLIYAKKSATLSLDGSLLNKFGDVIAEDNLIIRGLSGERAGHVINSSGLLEAVSGDMRFDVSALTNMREGGVEVSDKVVGHSYVRGAWEKTEVRHHQIKKDVDTTIIRQQPHFTNNAAQILAGRHLIINAGDIRNSYSLIAANGNIEMHGDTLLNEGLDLIETTKVVTETHRRKKHCTPLNGGCRWGGITDYGSTTNTQTSTRTYDAVYGTIEAGGTLEAKLTGYIDNHAVREGVEQVGLSSGDKGLAGVKNTDFDGSKPLISNERLDGIINGLTGHKGLFAPSIQTPATESIQVPTQDGLSSVKTELSGSQSPDVPFLVETRPDFVNPSKFLGSDYFLKRVGNYKPEQVFKRLGDAYYEYRLVGEQIFELTGNRTLLDGEDPNAQMQRLYDNAVEQQGPLGLELGVPLTSQQIAGIKKDMIWLETHLVDGQEVLVPRVYLAPGSQTHQGSLASAHLKGHGITLAAERLTNNGAVFSDNALHIKTTKTLFNDGGFLLGSGAVDLSSDGLLANSSGVIHGDTITMTGNTIINSTAKIRDKNANGFVDRAGQKAQILSDHALSIQSLGDLGAEGGEFTSGGPMTMIIGGTGMIGALALESEHKETLEKGHYDAQSRDHRLSEVNSGENLTIVTNGALIVNGAKVKAKGDADFTSGDSLTMTSVQNFSNYDLDLRGKEGDKSKQKNKFRQQSTQITTDKTTVETGGKFSAHAKNGDLTLGAVGLKSGGEIHLTADKGKIQFLTNKDQDFKDTYQRNENLVWWSENDKGYLKETIKHVTIEAGGGMKLDAGNGIVVEYEKTGDLDKSLEQLSHSPGLSWIKQLRDDPELSKQVDWQAVRAEFKNWDFKAQGLTEAGAALVALAVTAVTGGAASGAASAITGALGLGSSTAMNAAIQAGVQALINKSAIALINNRGDIAAALHELGSSKNVLSIVSSMLTAGLTSKVTEMAGVGQSLPKTAPFVDRITREAEKNLIKAAIGTSVQTALEGGSFDKNFFNNLRTALSDTAGKTLAEEIGTAKAEGKIDTVTQIVAHAGLGCLKGAVASGACTAGAVGGAVGEATAMLQFKLWMQGIIREEVGDLNGRTPTAEEQARITAKIDAQFADFREHTIDIARAAGGVAAALAGGDVNAGADAAGNAAENNYLSSAQQAQKNKELKECPNLLCKAKVYAKWSAISGGQNISFLAGLVSSLPAELYDTADGFMQMGSHPIDTLKALKDFVTSGKVFATLGQSYVERIDHLMAEYERAGASGSFNAGVEVGKLLTEVASLVAGGAGLAKEGVKLGEKALIQFIARRDFAQFASKKNLLELAVQGDPAKLAARKELTNLASGEKKLWLNKKPIKFTDSKFGQTNKVYQRDDLFVPNKRVKWTEKKETIWGTNIDRMKAGRAPIGFDGKPVELHHLKQTPEGPIAEISHEFHKKYTSVIHANPKTHQSLIEREKFKKQREEYWKEYGNGHGEQKNSSLGGIIDMKWGIIGIDFDRWGQEHRQ</sequence>
<dbReference type="Pfam" id="PF14411">
    <property type="entry name" value="LHH"/>
    <property type="match status" value="1"/>
</dbReference>
<evidence type="ECO:0000256" key="2">
    <source>
        <dbReference type="ARBA" id="ARBA00022656"/>
    </source>
</evidence>
<dbReference type="Pfam" id="PF04830">
    <property type="entry name" value="DUF637"/>
    <property type="match status" value="1"/>
</dbReference>
<keyword evidence="3" id="KW-1266">Target cell cytoplasm</keyword>
<dbReference type="HOGENOM" id="CLU_000584_0_0_5"/>
<protein>
    <submittedName>
        <fullName evidence="6">Filamentous hemagglutinin family domain-containing protein</fullName>
    </submittedName>
</protein>
<reference evidence="6 7" key="1">
    <citation type="submission" date="2012-03" db="EMBL/GenBank/DDBJ databases">
        <title>The Genome Sequence of Bartonella birtlesii LL-WM9.</title>
        <authorList>
            <consortium name="The Broad Institute Genome Sequencing Platform"/>
            <consortium name="The Broad Institute Genome Sequencing Center for Infectious Disease"/>
            <person name="Feldgarden M."/>
            <person name="Kirby J."/>
            <person name="Kosoy M."/>
            <person name="Birtles R."/>
            <person name="Probert W.S."/>
            <person name="Chiaraviglio L."/>
            <person name="Young S.K."/>
            <person name="Zeng Q."/>
            <person name="Gargeya S."/>
            <person name="Fitzgerald M."/>
            <person name="Haas B."/>
            <person name="Abouelleil A."/>
            <person name="Alvarado L."/>
            <person name="Arachchi H.M."/>
            <person name="Berlin A."/>
            <person name="Chapman S.B."/>
            <person name="Gearin G."/>
            <person name="Goldberg J."/>
            <person name="Griggs A."/>
            <person name="Gujja S."/>
            <person name="Hansen M."/>
            <person name="Heiman D."/>
            <person name="Howarth C."/>
            <person name="Larimer J."/>
            <person name="Lui A."/>
            <person name="MacDonald P.J.P."/>
            <person name="McCowen C."/>
            <person name="Montmayeur A."/>
            <person name="Murphy C."/>
            <person name="Neiman D."/>
            <person name="Pearson M."/>
            <person name="Priest M."/>
            <person name="Roberts A."/>
            <person name="Saif S."/>
            <person name="Shea T."/>
            <person name="Sisk P."/>
            <person name="Stolte C."/>
            <person name="Sykes S."/>
            <person name="Wortman J."/>
            <person name="Nusbaum C."/>
            <person name="Birren B."/>
        </authorList>
    </citation>
    <scope>NUCLEOTIDE SEQUENCE [LARGE SCALE GENOMIC DNA]</scope>
    <source>
        <strain evidence="6 7">LL-WM9</strain>
    </source>
</reference>
<dbReference type="InterPro" id="IPR006915">
    <property type="entry name" value="DUF637_hemagglutn_put"/>
</dbReference>
<feature type="domain" description="Filamentous haemagglutinin FhaB/tRNA nuclease CdiA-like TPS" evidence="5">
    <location>
        <begin position="84"/>
        <end position="206"/>
    </location>
</feature>
<dbReference type="NCBIfam" id="TIGR01901">
    <property type="entry name" value="adhes_NPXG"/>
    <property type="match status" value="1"/>
</dbReference>
<evidence type="ECO:0000313" key="6">
    <source>
        <dbReference type="EMBL" id="EJF74143.1"/>
    </source>
</evidence>
<dbReference type="Proteomes" id="UP000008748">
    <property type="component" value="Unassembled WGS sequence"/>
</dbReference>
<dbReference type="InterPro" id="IPR008638">
    <property type="entry name" value="FhaB/CdiA-like_TPS"/>
</dbReference>
<comment type="caution">
    <text evidence="6">The sequence shown here is derived from an EMBL/GenBank/DDBJ whole genome shotgun (WGS) entry which is preliminary data.</text>
</comment>
<evidence type="ECO:0000259" key="5">
    <source>
        <dbReference type="SMART" id="SM00912"/>
    </source>
</evidence>
<evidence type="ECO:0000256" key="3">
    <source>
        <dbReference type="ARBA" id="ARBA00022913"/>
    </source>
</evidence>
<comment type="subcellular location">
    <subcellularLocation>
        <location evidence="1">Target cell</location>
        <location evidence="1">Target cell cytoplasm</location>
    </subcellularLocation>
</comment>